<comment type="caution">
    <text evidence="2">The sequence shown here is derived from an EMBL/GenBank/DDBJ whole genome shotgun (WGS) entry which is preliminary data.</text>
</comment>
<gene>
    <name evidence="2" type="ORF">DET57_118110</name>
</gene>
<reference evidence="2 3" key="1">
    <citation type="submission" date="2018-05" db="EMBL/GenBank/DDBJ databases">
        <title>Freshwater and sediment microbial communities from various areas in North America, analyzing microbe dynamics in response to fracking.</title>
        <authorList>
            <person name="Lamendella R."/>
        </authorList>
    </citation>
    <scope>NUCLEOTIDE SEQUENCE [LARGE SCALE GENOMIC DNA]</scope>
    <source>
        <strain evidence="2 3">67</strain>
    </source>
</reference>
<evidence type="ECO:0000313" key="2">
    <source>
        <dbReference type="EMBL" id="PXW40054.1"/>
    </source>
</evidence>
<name>A0A318FGR2_KLEOX</name>
<protein>
    <submittedName>
        <fullName evidence="2">Uncharacterized protein</fullName>
    </submittedName>
</protein>
<sequence>MRIVFIINTYNAVDSMFSRKIELLLILSKVDFVIATEIIIILIS</sequence>
<organism evidence="2 3">
    <name type="scientific">Klebsiella oxytoca</name>
    <dbReference type="NCBI Taxonomy" id="571"/>
    <lineage>
        <taxon>Bacteria</taxon>
        <taxon>Pseudomonadati</taxon>
        <taxon>Pseudomonadota</taxon>
        <taxon>Gammaproteobacteria</taxon>
        <taxon>Enterobacterales</taxon>
        <taxon>Enterobacteriaceae</taxon>
        <taxon>Klebsiella/Raoultella group</taxon>
        <taxon>Klebsiella</taxon>
    </lineage>
</organism>
<dbReference type="AlphaFoldDB" id="A0A318FGR2"/>
<accession>A0A318FGR2</accession>
<keyword evidence="1" id="KW-0812">Transmembrane</keyword>
<evidence type="ECO:0000256" key="1">
    <source>
        <dbReference type="SAM" id="Phobius"/>
    </source>
</evidence>
<proteinExistence type="predicted"/>
<evidence type="ECO:0000313" key="3">
    <source>
        <dbReference type="Proteomes" id="UP000247485"/>
    </source>
</evidence>
<keyword evidence="1" id="KW-1133">Transmembrane helix</keyword>
<feature type="transmembrane region" description="Helical" evidence="1">
    <location>
        <begin position="21"/>
        <end position="43"/>
    </location>
</feature>
<dbReference type="EMBL" id="QJJG01000018">
    <property type="protein sequence ID" value="PXW40054.1"/>
    <property type="molecule type" value="Genomic_DNA"/>
</dbReference>
<dbReference type="Proteomes" id="UP000247485">
    <property type="component" value="Unassembled WGS sequence"/>
</dbReference>
<keyword evidence="1" id="KW-0472">Membrane</keyword>